<evidence type="ECO:0000256" key="3">
    <source>
        <dbReference type="ARBA" id="ARBA00022679"/>
    </source>
</evidence>
<dbReference type="InterPro" id="IPR029044">
    <property type="entry name" value="Nucleotide-diphossugar_trans"/>
</dbReference>
<dbReference type="InterPro" id="IPR001173">
    <property type="entry name" value="Glyco_trans_2-like"/>
</dbReference>
<evidence type="ECO:0000313" key="11">
    <source>
        <dbReference type="Proteomes" id="UP001501243"/>
    </source>
</evidence>
<dbReference type="PANTHER" id="PTHR48090">
    <property type="entry name" value="UNDECAPRENYL-PHOSPHATE 4-DEOXY-4-FORMAMIDO-L-ARABINOSE TRANSFERASE-RELATED"/>
    <property type="match status" value="1"/>
</dbReference>
<evidence type="ECO:0000256" key="7">
    <source>
        <dbReference type="ARBA" id="ARBA00023136"/>
    </source>
</evidence>
<evidence type="ECO:0000256" key="1">
    <source>
        <dbReference type="ARBA" id="ARBA00022475"/>
    </source>
</evidence>
<organism evidence="10 11">
    <name type="scientific">Hymenobacter ginsengisoli</name>
    <dbReference type="NCBI Taxonomy" id="1051626"/>
    <lineage>
        <taxon>Bacteria</taxon>
        <taxon>Pseudomonadati</taxon>
        <taxon>Bacteroidota</taxon>
        <taxon>Cytophagia</taxon>
        <taxon>Cytophagales</taxon>
        <taxon>Hymenobacteraceae</taxon>
        <taxon>Hymenobacter</taxon>
    </lineage>
</organism>
<accession>A0ABP8QPK5</accession>
<evidence type="ECO:0000256" key="4">
    <source>
        <dbReference type="ARBA" id="ARBA00022692"/>
    </source>
</evidence>
<evidence type="ECO:0000256" key="6">
    <source>
        <dbReference type="ARBA" id="ARBA00022989"/>
    </source>
</evidence>
<evidence type="ECO:0000313" key="10">
    <source>
        <dbReference type="EMBL" id="GAA4508079.1"/>
    </source>
</evidence>
<evidence type="ECO:0000256" key="2">
    <source>
        <dbReference type="ARBA" id="ARBA00022676"/>
    </source>
</evidence>
<sequence length="342" mass="38131">MQFHILLMPPLATPTANTAFSGLISVVAPLYNEMDTVAQLVSRVAAVMQQHGYAYELILVNDGSTDRSWAIMQELAAHDPHLVAIDLAGNYGQTLSLRAGFAQARGEVIIAMDGDLQHDPAYIPQFISLINEGYDMVGGAKAKRPEGPIATALATTAHGIIRRLSGVQLRYFGATYKAYRSYLVKNVEMLGDAHRFLGALVARKNLRYCEFPIEIHERQFGQSNYKISKLFYVILDLFILRFFIVHSRKPFRLFGLAGLLSLLTGGVLAGQFLIRSIFFGLNIEARYPLEFIFSLFLIMAGIFLLCFGVLAEIGMYNYYSRRTRKPYVVRQLAGQATGEAAR</sequence>
<dbReference type="InterPro" id="IPR050256">
    <property type="entry name" value="Glycosyltransferase_2"/>
</dbReference>
<protein>
    <submittedName>
        <fullName evidence="10">Glycosyltransferase family 2 protein</fullName>
    </submittedName>
</protein>
<dbReference type="Gene3D" id="3.90.550.10">
    <property type="entry name" value="Spore Coat Polysaccharide Biosynthesis Protein SpsA, Chain A"/>
    <property type="match status" value="1"/>
</dbReference>
<keyword evidence="4 8" id="KW-0812">Transmembrane</keyword>
<keyword evidence="2" id="KW-0328">Glycosyltransferase</keyword>
<evidence type="ECO:0000256" key="8">
    <source>
        <dbReference type="SAM" id="Phobius"/>
    </source>
</evidence>
<keyword evidence="6 8" id="KW-1133">Transmembrane helix</keyword>
<gene>
    <name evidence="10" type="ORF">GCM10023172_39660</name>
</gene>
<dbReference type="Proteomes" id="UP001501243">
    <property type="component" value="Unassembled WGS sequence"/>
</dbReference>
<dbReference type="Pfam" id="PF00535">
    <property type="entry name" value="Glycos_transf_2"/>
    <property type="match status" value="1"/>
</dbReference>
<reference evidence="11" key="1">
    <citation type="journal article" date="2019" name="Int. J. Syst. Evol. Microbiol.">
        <title>The Global Catalogue of Microorganisms (GCM) 10K type strain sequencing project: providing services to taxonomists for standard genome sequencing and annotation.</title>
        <authorList>
            <consortium name="The Broad Institute Genomics Platform"/>
            <consortium name="The Broad Institute Genome Sequencing Center for Infectious Disease"/>
            <person name="Wu L."/>
            <person name="Ma J."/>
        </authorList>
    </citation>
    <scope>NUCLEOTIDE SEQUENCE [LARGE SCALE GENOMIC DNA]</scope>
    <source>
        <strain evidence="11">JCM 17841</strain>
    </source>
</reference>
<keyword evidence="3" id="KW-0808">Transferase</keyword>
<feature type="transmembrane region" description="Helical" evidence="8">
    <location>
        <begin position="291"/>
        <end position="315"/>
    </location>
</feature>
<evidence type="ECO:0000259" key="9">
    <source>
        <dbReference type="Pfam" id="PF00535"/>
    </source>
</evidence>
<dbReference type="SUPFAM" id="SSF53448">
    <property type="entry name" value="Nucleotide-diphospho-sugar transferases"/>
    <property type="match status" value="1"/>
</dbReference>
<keyword evidence="1" id="KW-1003">Cell membrane</keyword>
<feature type="transmembrane region" description="Helical" evidence="8">
    <location>
        <begin position="227"/>
        <end position="244"/>
    </location>
</feature>
<keyword evidence="7 8" id="KW-0472">Membrane</keyword>
<dbReference type="PANTHER" id="PTHR48090:SF3">
    <property type="entry name" value="UNDECAPRENYL-PHOSPHATE 4-DEOXY-4-FORMAMIDO-L-ARABINOSE TRANSFERASE"/>
    <property type="match status" value="1"/>
</dbReference>
<keyword evidence="11" id="KW-1185">Reference proteome</keyword>
<dbReference type="EMBL" id="BAABGQ010000012">
    <property type="protein sequence ID" value="GAA4508079.1"/>
    <property type="molecule type" value="Genomic_DNA"/>
</dbReference>
<keyword evidence="5" id="KW-0448">Lipopolysaccharide biosynthesis</keyword>
<name>A0ABP8QPK5_9BACT</name>
<evidence type="ECO:0000256" key="5">
    <source>
        <dbReference type="ARBA" id="ARBA00022985"/>
    </source>
</evidence>
<feature type="transmembrane region" description="Helical" evidence="8">
    <location>
        <begin position="256"/>
        <end position="279"/>
    </location>
</feature>
<feature type="domain" description="Glycosyltransferase 2-like" evidence="9">
    <location>
        <begin position="25"/>
        <end position="156"/>
    </location>
</feature>
<dbReference type="CDD" id="cd04187">
    <property type="entry name" value="DPM1_like_bac"/>
    <property type="match status" value="1"/>
</dbReference>
<comment type="caution">
    <text evidence="10">The sequence shown here is derived from an EMBL/GenBank/DDBJ whole genome shotgun (WGS) entry which is preliminary data.</text>
</comment>
<proteinExistence type="predicted"/>